<dbReference type="RefSeq" id="XP_040624583.1">
    <property type="nucleotide sequence ID" value="XM_040770770.1"/>
</dbReference>
<protein>
    <submittedName>
        <fullName evidence="1">Uncharacterized protein</fullName>
    </submittedName>
</protein>
<evidence type="ECO:0000313" key="1">
    <source>
        <dbReference type="EMBL" id="EJT97685.1"/>
    </source>
</evidence>
<keyword evidence="2" id="KW-1185">Reference proteome</keyword>
<reference evidence="1 2" key="1">
    <citation type="journal article" date="2012" name="Science">
        <title>The Paleozoic origin of enzymatic lignin decomposition reconstructed from 31 fungal genomes.</title>
        <authorList>
            <person name="Floudas D."/>
            <person name="Binder M."/>
            <person name="Riley R."/>
            <person name="Barry K."/>
            <person name="Blanchette R.A."/>
            <person name="Henrissat B."/>
            <person name="Martinez A.T."/>
            <person name="Otillar R."/>
            <person name="Spatafora J.W."/>
            <person name="Yadav J.S."/>
            <person name="Aerts A."/>
            <person name="Benoit I."/>
            <person name="Boyd A."/>
            <person name="Carlson A."/>
            <person name="Copeland A."/>
            <person name="Coutinho P.M."/>
            <person name="de Vries R.P."/>
            <person name="Ferreira P."/>
            <person name="Findley K."/>
            <person name="Foster B."/>
            <person name="Gaskell J."/>
            <person name="Glotzer D."/>
            <person name="Gorecki P."/>
            <person name="Heitman J."/>
            <person name="Hesse C."/>
            <person name="Hori C."/>
            <person name="Igarashi K."/>
            <person name="Jurgens J.A."/>
            <person name="Kallen N."/>
            <person name="Kersten P."/>
            <person name="Kohler A."/>
            <person name="Kuees U."/>
            <person name="Kumar T.K.A."/>
            <person name="Kuo A."/>
            <person name="LaButti K."/>
            <person name="Larrondo L.F."/>
            <person name="Lindquist E."/>
            <person name="Ling A."/>
            <person name="Lombard V."/>
            <person name="Lucas S."/>
            <person name="Lundell T."/>
            <person name="Martin R."/>
            <person name="McLaughlin D.J."/>
            <person name="Morgenstern I."/>
            <person name="Morin E."/>
            <person name="Murat C."/>
            <person name="Nagy L.G."/>
            <person name="Nolan M."/>
            <person name="Ohm R.A."/>
            <person name="Patyshakuliyeva A."/>
            <person name="Rokas A."/>
            <person name="Ruiz-Duenas F.J."/>
            <person name="Sabat G."/>
            <person name="Salamov A."/>
            <person name="Samejima M."/>
            <person name="Schmutz J."/>
            <person name="Slot J.C."/>
            <person name="St John F."/>
            <person name="Stenlid J."/>
            <person name="Sun H."/>
            <person name="Sun S."/>
            <person name="Syed K."/>
            <person name="Tsang A."/>
            <person name="Wiebenga A."/>
            <person name="Young D."/>
            <person name="Pisabarro A."/>
            <person name="Eastwood D.C."/>
            <person name="Martin F."/>
            <person name="Cullen D."/>
            <person name="Grigoriev I.V."/>
            <person name="Hibbett D.S."/>
        </authorList>
    </citation>
    <scope>NUCLEOTIDE SEQUENCE [LARGE SCALE GENOMIC DNA]</scope>
    <source>
        <strain evidence="1 2">DJM-731 SS1</strain>
    </source>
</reference>
<sequence length="170" mass="19502">MGVDRGFDLYPPLEDSEPDMSRWANFLEAVIRYYRGDENFTINKNNDLVFKQGEGPTLMREAHRFRRFSSKVSGSHAGNVETYLKEVARIAKRYFGERIKSWYELDDGLMVPDHALEVYGYNVAKGVYGWDEVYAARDGKYDAVEGKYTARMGGCRGTFALLNTRLQLKG</sequence>
<dbReference type="EMBL" id="JH795876">
    <property type="protein sequence ID" value="EJT97685.1"/>
    <property type="molecule type" value="Genomic_DNA"/>
</dbReference>
<dbReference type="OrthoDB" id="265717at2759"/>
<dbReference type="GeneID" id="63685832"/>
<dbReference type="HOGENOM" id="CLU_123440_0_0_1"/>
<dbReference type="AlphaFoldDB" id="M5FNM4"/>
<proteinExistence type="predicted"/>
<gene>
    <name evidence="1" type="ORF">DACRYDRAFT_119346</name>
</gene>
<evidence type="ECO:0000313" key="2">
    <source>
        <dbReference type="Proteomes" id="UP000030653"/>
    </source>
</evidence>
<organism evidence="1 2">
    <name type="scientific">Dacryopinax primogenitus (strain DJM 731)</name>
    <name type="common">Brown rot fungus</name>
    <dbReference type="NCBI Taxonomy" id="1858805"/>
    <lineage>
        <taxon>Eukaryota</taxon>
        <taxon>Fungi</taxon>
        <taxon>Dikarya</taxon>
        <taxon>Basidiomycota</taxon>
        <taxon>Agaricomycotina</taxon>
        <taxon>Dacrymycetes</taxon>
        <taxon>Dacrymycetales</taxon>
        <taxon>Dacrymycetaceae</taxon>
        <taxon>Dacryopinax</taxon>
    </lineage>
</organism>
<dbReference type="Proteomes" id="UP000030653">
    <property type="component" value="Unassembled WGS sequence"/>
</dbReference>
<name>M5FNM4_DACPD</name>
<accession>M5FNM4</accession>